<name>A0A5B7FQK2_PORTR</name>
<comment type="caution">
    <text evidence="1">The sequence shown here is derived from an EMBL/GenBank/DDBJ whole genome shotgun (WGS) entry which is preliminary data.</text>
</comment>
<keyword evidence="2" id="KW-1185">Reference proteome</keyword>
<evidence type="ECO:0000313" key="2">
    <source>
        <dbReference type="Proteomes" id="UP000324222"/>
    </source>
</evidence>
<proteinExistence type="predicted"/>
<dbReference type="AlphaFoldDB" id="A0A5B7FQK2"/>
<evidence type="ECO:0000313" key="1">
    <source>
        <dbReference type="EMBL" id="MPC48782.1"/>
    </source>
</evidence>
<dbReference type="EMBL" id="VSRR010008465">
    <property type="protein sequence ID" value="MPC48782.1"/>
    <property type="molecule type" value="Genomic_DNA"/>
</dbReference>
<accession>A0A5B7FQK2</accession>
<protein>
    <submittedName>
        <fullName evidence="1">Uncharacterized protein</fullName>
    </submittedName>
</protein>
<sequence length="118" mass="12610">MKKRLKGFPSRPACSAKRVDVGGRRYEEVVSGECVLQCGGEDGGCEALEEGLPGGRDKACAKDIKRFTFLTLASFVPACVNHLVITSSNQEQESEGPGSTAAVHVQTSLDSARFYVTN</sequence>
<dbReference type="Proteomes" id="UP000324222">
    <property type="component" value="Unassembled WGS sequence"/>
</dbReference>
<organism evidence="1 2">
    <name type="scientific">Portunus trituberculatus</name>
    <name type="common">Swimming crab</name>
    <name type="synonym">Neptunus trituberculatus</name>
    <dbReference type="NCBI Taxonomy" id="210409"/>
    <lineage>
        <taxon>Eukaryota</taxon>
        <taxon>Metazoa</taxon>
        <taxon>Ecdysozoa</taxon>
        <taxon>Arthropoda</taxon>
        <taxon>Crustacea</taxon>
        <taxon>Multicrustacea</taxon>
        <taxon>Malacostraca</taxon>
        <taxon>Eumalacostraca</taxon>
        <taxon>Eucarida</taxon>
        <taxon>Decapoda</taxon>
        <taxon>Pleocyemata</taxon>
        <taxon>Brachyura</taxon>
        <taxon>Eubrachyura</taxon>
        <taxon>Portunoidea</taxon>
        <taxon>Portunidae</taxon>
        <taxon>Portuninae</taxon>
        <taxon>Portunus</taxon>
    </lineage>
</organism>
<reference evidence="1 2" key="1">
    <citation type="submission" date="2019-05" db="EMBL/GenBank/DDBJ databases">
        <title>Another draft genome of Portunus trituberculatus and its Hox gene families provides insights of decapod evolution.</title>
        <authorList>
            <person name="Jeong J.-H."/>
            <person name="Song I."/>
            <person name="Kim S."/>
            <person name="Choi T."/>
            <person name="Kim D."/>
            <person name="Ryu S."/>
            <person name="Kim W."/>
        </authorList>
    </citation>
    <scope>NUCLEOTIDE SEQUENCE [LARGE SCALE GENOMIC DNA]</scope>
    <source>
        <tissue evidence="1">Muscle</tissue>
    </source>
</reference>
<gene>
    <name evidence="1" type="ORF">E2C01_042565</name>
</gene>